<dbReference type="Proteomes" id="UP000800035">
    <property type="component" value="Unassembled WGS sequence"/>
</dbReference>
<reference evidence="2" key="1">
    <citation type="journal article" date="2020" name="Stud. Mycol.">
        <title>101 Dothideomycetes genomes: a test case for predicting lifestyles and emergence of pathogens.</title>
        <authorList>
            <person name="Haridas S."/>
            <person name="Albert R."/>
            <person name="Binder M."/>
            <person name="Bloem J."/>
            <person name="Labutti K."/>
            <person name="Salamov A."/>
            <person name="Andreopoulos B."/>
            <person name="Baker S."/>
            <person name="Barry K."/>
            <person name="Bills G."/>
            <person name="Bluhm B."/>
            <person name="Cannon C."/>
            <person name="Castanera R."/>
            <person name="Culley D."/>
            <person name="Daum C."/>
            <person name="Ezra D."/>
            <person name="Gonzalez J."/>
            <person name="Henrissat B."/>
            <person name="Kuo A."/>
            <person name="Liang C."/>
            <person name="Lipzen A."/>
            <person name="Lutzoni F."/>
            <person name="Magnuson J."/>
            <person name="Mondo S."/>
            <person name="Nolan M."/>
            <person name="Ohm R."/>
            <person name="Pangilinan J."/>
            <person name="Park H.-J."/>
            <person name="Ramirez L."/>
            <person name="Alfaro M."/>
            <person name="Sun H."/>
            <person name="Tritt A."/>
            <person name="Yoshinaga Y."/>
            <person name="Zwiers L.-H."/>
            <person name="Turgeon B."/>
            <person name="Goodwin S."/>
            <person name="Spatafora J."/>
            <person name="Crous P."/>
            <person name="Grigoriev I."/>
        </authorList>
    </citation>
    <scope>NUCLEOTIDE SEQUENCE</scope>
    <source>
        <strain evidence="2">CBS 675.92</strain>
    </source>
</reference>
<evidence type="ECO:0000313" key="3">
    <source>
        <dbReference type="Proteomes" id="UP000800035"/>
    </source>
</evidence>
<dbReference type="EMBL" id="ML977062">
    <property type="protein sequence ID" value="KAF1948320.1"/>
    <property type="molecule type" value="Genomic_DNA"/>
</dbReference>
<organism evidence="2 3">
    <name type="scientific">Byssothecium circinans</name>
    <dbReference type="NCBI Taxonomy" id="147558"/>
    <lineage>
        <taxon>Eukaryota</taxon>
        <taxon>Fungi</taxon>
        <taxon>Dikarya</taxon>
        <taxon>Ascomycota</taxon>
        <taxon>Pezizomycotina</taxon>
        <taxon>Dothideomycetes</taxon>
        <taxon>Pleosporomycetidae</taxon>
        <taxon>Pleosporales</taxon>
        <taxon>Massarineae</taxon>
        <taxon>Massarinaceae</taxon>
        <taxon>Byssothecium</taxon>
    </lineage>
</organism>
<keyword evidence="3" id="KW-1185">Reference proteome</keyword>
<dbReference type="EMBL" id="ML976986">
    <property type="protein sequence ID" value="KAF1959028.1"/>
    <property type="molecule type" value="Genomic_DNA"/>
</dbReference>
<gene>
    <name evidence="2" type="ORF">CC80DRAFT_490769</name>
    <name evidence="1" type="ORF">CC80DRAFT_498294</name>
</gene>
<sequence length="270" mass="29495">MLALLLRADDVALRVVVSSPNMSRMSKILMTKGLVEALEVRTDVGDEIDRVLDAGRAYIVVLPVTRKLDVRQDGPGHTPVKTPKDTLISTRGFLVLVVTEGGRELERVVDRCIPVDDEPVLFMLEERQEGPGHSPGSRLMDTLASTSGFLVGVALRAGEIRAELTAVEGRVMGEEVGLLALVVRHEGPGQRFGKRSTDMLASTRGLLDDAIAWFVVDTRVELIVDDERVAAFEENLLALDDRQDGPGQRPGRRLIDTLTSRRGFHEGAVA</sequence>
<proteinExistence type="predicted"/>
<protein>
    <submittedName>
        <fullName evidence="2">Uncharacterized protein</fullName>
    </submittedName>
</protein>
<accession>A0A6A5U2Y5</accession>
<name>A0A6A5U2Y5_9PLEO</name>
<evidence type="ECO:0000313" key="2">
    <source>
        <dbReference type="EMBL" id="KAF1959028.1"/>
    </source>
</evidence>
<evidence type="ECO:0000313" key="1">
    <source>
        <dbReference type="EMBL" id="KAF1948320.1"/>
    </source>
</evidence>
<dbReference type="AlphaFoldDB" id="A0A6A5U2Y5"/>